<organism evidence="4 5">
    <name type="scientific">Lutispora saccharofermentans</name>
    <dbReference type="NCBI Taxonomy" id="3024236"/>
    <lineage>
        <taxon>Bacteria</taxon>
        <taxon>Bacillati</taxon>
        <taxon>Bacillota</taxon>
        <taxon>Clostridia</taxon>
        <taxon>Lutisporales</taxon>
        <taxon>Lutisporaceae</taxon>
        <taxon>Lutispora</taxon>
    </lineage>
</organism>
<comment type="caution">
    <text evidence="4">The sequence shown here is derived from an EMBL/GenBank/DDBJ whole genome shotgun (WGS) entry which is preliminary data.</text>
</comment>
<keyword evidence="5" id="KW-1185">Reference proteome</keyword>
<dbReference type="Gene3D" id="1.10.357.10">
    <property type="entry name" value="Tetracycline Repressor, domain 2"/>
    <property type="match status" value="1"/>
</dbReference>
<evidence type="ECO:0000256" key="1">
    <source>
        <dbReference type="ARBA" id="ARBA00023125"/>
    </source>
</evidence>
<accession>A0ABT1NHK4</accession>
<dbReference type="Pfam" id="PF00440">
    <property type="entry name" value="TetR_N"/>
    <property type="match status" value="1"/>
</dbReference>
<dbReference type="InterPro" id="IPR009057">
    <property type="entry name" value="Homeodomain-like_sf"/>
</dbReference>
<proteinExistence type="predicted"/>
<dbReference type="Proteomes" id="UP001651880">
    <property type="component" value="Unassembled WGS sequence"/>
</dbReference>
<evidence type="ECO:0000256" key="2">
    <source>
        <dbReference type="PROSITE-ProRule" id="PRU00335"/>
    </source>
</evidence>
<dbReference type="PANTHER" id="PTHR43479">
    <property type="entry name" value="ACREF/ENVCD OPERON REPRESSOR-RELATED"/>
    <property type="match status" value="1"/>
</dbReference>
<sequence length="198" mass="23529">MKQTKKERTQKEIIEAAKDIIHDKGHEAVTVRYLAEVTGYSYTNLYYYFKDVNALLWTLRLDMIEDMITELTSISFKNDDPVEEILGAFFCYTDYFFKHPNVFRFFYFYPFVQPEGDDSYQKLGQRFHSMWQTSFIRLIQEGIIQTEDIEVVAKTIIYALQGMIMLSFSSNGATQKEEIKDELIKLVNYLFNKNKRNY</sequence>
<feature type="DNA-binding region" description="H-T-H motif" evidence="2">
    <location>
        <begin position="30"/>
        <end position="49"/>
    </location>
</feature>
<name>A0ABT1NHK4_9FIRM</name>
<dbReference type="PROSITE" id="PS50977">
    <property type="entry name" value="HTH_TETR_2"/>
    <property type="match status" value="1"/>
</dbReference>
<feature type="domain" description="HTH tetR-type" evidence="3">
    <location>
        <begin position="7"/>
        <end position="67"/>
    </location>
</feature>
<dbReference type="SUPFAM" id="SSF48498">
    <property type="entry name" value="Tetracyclin repressor-like, C-terminal domain"/>
    <property type="match status" value="1"/>
</dbReference>
<evidence type="ECO:0000259" key="3">
    <source>
        <dbReference type="PROSITE" id="PS50977"/>
    </source>
</evidence>
<evidence type="ECO:0000313" key="4">
    <source>
        <dbReference type="EMBL" id="MCQ1530544.1"/>
    </source>
</evidence>
<dbReference type="Gene3D" id="1.10.10.60">
    <property type="entry name" value="Homeodomain-like"/>
    <property type="match status" value="1"/>
</dbReference>
<reference evidence="4 5" key="1">
    <citation type="submission" date="2021-10" db="EMBL/GenBank/DDBJ databases">
        <title>Lutispora strain m25 sp. nov., a thermophilic, non-spore-forming bacterium isolated from a lab-scale methanogenic bioreactor digesting anaerobic sludge.</title>
        <authorList>
            <person name="El Houari A."/>
            <person name="Mcdonald J."/>
        </authorList>
    </citation>
    <scope>NUCLEOTIDE SEQUENCE [LARGE SCALE GENOMIC DNA]</scope>
    <source>
        <strain evidence="5">m25</strain>
    </source>
</reference>
<dbReference type="SUPFAM" id="SSF46689">
    <property type="entry name" value="Homeodomain-like"/>
    <property type="match status" value="1"/>
</dbReference>
<dbReference type="RefSeq" id="WP_255228062.1">
    <property type="nucleotide sequence ID" value="NZ_JAJEKE010000012.1"/>
</dbReference>
<dbReference type="EMBL" id="JAJEKE010000012">
    <property type="protein sequence ID" value="MCQ1530544.1"/>
    <property type="molecule type" value="Genomic_DNA"/>
</dbReference>
<dbReference type="InterPro" id="IPR050624">
    <property type="entry name" value="HTH-type_Tx_Regulator"/>
</dbReference>
<gene>
    <name evidence="4" type="ORF">LJD61_13435</name>
</gene>
<dbReference type="InterPro" id="IPR036271">
    <property type="entry name" value="Tet_transcr_reg_TetR-rel_C_sf"/>
</dbReference>
<dbReference type="PANTHER" id="PTHR43479:SF11">
    <property type="entry name" value="ACREF_ENVCD OPERON REPRESSOR-RELATED"/>
    <property type="match status" value="1"/>
</dbReference>
<dbReference type="InterPro" id="IPR001647">
    <property type="entry name" value="HTH_TetR"/>
</dbReference>
<evidence type="ECO:0000313" key="5">
    <source>
        <dbReference type="Proteomes" id="UP001651880"/>
    </source>
</evidence>
<protein>
    <submittedName>
        <fullName evidence="4">TetR/AcrR family transcriptional regulator</fullName>
    </submittedName>
</protein>
<keyword evidence="1 2" id="KW-0238">DNA-binding</keyword>